<dbReference type="EMBL" id="RQTK01000470">
    <property type="protein sequence ID" value="RUS79120.1"/>
    <property type="molecule type" value="Genomic_DNA"/>
</dbReference>
<dbReference type="InterPro" id="IPR018119">
    <property type="entry name" value="Strictosidine_synth_cons-reg"/>
</dbReference>
<dbReference type="PANTHER" id="PTHR10426:SF88">
    <property type="entry name" value="ADIPOCYTE PLASMA MEMBRANE-ASSOCIATED PROTEIN HEMOMUCIN-RELATED"/>
    <property type="match status" value="1"/>
</dbReference>
<comment type="caution">
    <text evidence="5">The sequence shown here is derived from an EMBL/GenBank/DDBJ whole genome shotgun (WGS) entry which is preliminary data.</text>
</comment>
<organism evidence="5 6">
    <name type="scientific">Elysia chlorotica</name>
    <name type="common">Eastern emerald elysia</name>
    <name type="synonym">Sea slug</name>
    <dbReference type="NCBI Taxonomy" id="188477"/>
    <lineage>
        <taxon>Eukaryota</taxon>
        <taxon>Metazoa</taxon>
        <taxon>Spiralia</taxon>
        <taxon>Lophotrochozoa</taxon>
        <taxon>Mollusca</taxon>
        <taxon>Gastropoda</taxon>
        <taxon>Heterobranchia</taxon>
        <taxon>Euthyneura</taxon>
        <taxon>Panpulmonata</taxon>
        <taxon>Sacoglossa</taxon>
        <taxon>Placobranchoidea</taxon>
        <taxon>Plakobranchidae</taxon>
        <taxon>Elysia</taxon>
    </lineage>
</organism>
<gene>
    <name evidence="5" type="ORF">EGW08_013130</name>
</gene>
<dbReference type="PANTHER" id="PTHR10426">
    <property type="entry name" value="STRICTOSIDINE SYNTHASE-RELATED"/>
    <property type="match status" value="1"/>
</dbReference>
<dbReference type="Gene3D" id="2.120.10.30">
    <property type="entry name" value="TolB, C-terminal domain"/>
    <property type="match status" value="2"/>
</dbReference>
<protein>
    <recommendedName>
        <fullName evidence="4">Strictosidine synthase conserved region domain-containing protein</fullName>
    </recommendedName>
</protein>
<comment type="similarity">
    <text evidence="1">Belongs to the strictosidine synthase family.</text>
</comment>
<evidence type="ECO:0000256" key="2">
    <source>
        <dbReference type="ARBA" id="ARBA00022553"/>
    </source>
</evidence>
<feature type="domain" description="Strictosidine synthase conserved region" evidence="4">
    <location>
        <begin position="140"/>
        <end position="221"/>
    </location>
</feature>
<dbReference type="Proteomes" id="UP000271974">
    <property type="component" value="Unassembled WGS sequence"/>
</dbReference>
<dbReference type="OrthoDB" id="6120850at2759"/>
<dbReference type="STRING" id="188477.A0A433TC86"/>
<evidence type="ECO:0000256" key="1">
    <source>
        <dbReference type="ARBA" id="ARBA00009191"/>
    </source>
</evidence>
<proteinExistence type="inferred from homology"/>
<name>A0A433TC86_ELYCH</name>
<evidence type="ECO:0000313" key="5">
    <source>
        <dbReference type="EMBL" id="RUS79120.1"/>
    </source>
</evidence>
<keyword evidence="3" id="KW-0325">Glycoprotein</keyword>
<dbReference type="Pfam" id="PF03088">
    <property type="entry name" value="Str_synth"/>
    <property type="match status" value="1"/>
</dbReference>
<evidence type="ECO:0000259" key="4">
    <source>
        <dbReference type="Pfam" id="PF03088"/>
    </source>
</evidence>
<dbReference type="SUPFAM" id="SSF63829">
    <property type="entry name" value="Calcium-dependent phosphotriesterase"/>
    <property type="match status" value="1"/>
</dbReference>
<dbReference type="InterPro" id="IPR011042">
    <property type="entry name" value="6-blade_b-propeller_TolB-like"/>
</dbReference>
<keyword evidence="6" id="KW-1185">Reference proteome</keyword>
<accession>A0A433TC86</accession>
<dbReference type="AlphaFoldDB" id="A0A433TC86"/>
<evidence type="ECO:0000256" key="3">
    <source>
        <dbReference type="ARBA" id="ARBA00023180"/>
    </source>
</evidence>
<sequence>MVLNGIGNVYTVTGDQKVVNIATCQPQVIADLSRPGCSNLAQCGYLTSIRVDSNGLLLVLDAYRGLFRVNPANGATEVLWQSSQPVNGRLSKYLNGMVIAPDGNIFISDSSDQFDIANDIYIIMEGRPQPVNGRLSKYLNGMVIAPDGNIFISDSSDQFDIANDIYIIMEGRPSGRILLFNPNTRVAAEVLKDVFVYPNGLEITEDGTKLLIAESGRARILSMSLVPATFRQISTFAENLPGLPGNVRRSARGTYWVALWFVRHATIPNSMDIFSNNVQARTRTVYSVSADQIRSFYPSYGLVVEMDGAGRIVGSLHDPTGMVFSAMSEAVENEGLLYIASPTARHIGRIVLPQGSGRVVTVDSVIQRRQRCTSFRIRRRRILVSGIGTKSEHPPQLLHRFHSDFL</sequence>
<dbReference type="GO" id="GO:0016787">
    <property type="term" value="F:hydrolase activity"/>
    <property type="evidence" value="ECO:0007669"/>
    <property type="project" value="TreeGrafter"/>
</dbReference>
<evidence type="ECO:0000313" key="6">
    <source>
        <dbReference type="Proteomes" id="UP000271974"/>
    </source>
</evidence>
<reference evidence="5 6" key="1">
    <citation type="submission" date="2019-01" db="EMBL/GenBank/DDBJ databases">
        <title>A draft genome assembly of the solar-powered sea slug Elysia chlorotica.</title>
        <authorList>
            <person name="Cai H."/>
            <person name="Li Q."/>
            <person name="Fang X."/>
            <person name="Li J."/>
            <person name="Curtis N.E."/>
            <person name="Altenburger A."/>
            <person name="Shibata T."/>
            <person name="Feng M."/>
            <person name="Maeda T."/>
            <person name="Schwartz J.A."/>
            <person name="Shigenobu S."/>
            <person name="Lundholm N."/>
            <person name="Nishiyama T."/>
            <person name="Yang H."/>
            <person name="Hasebe M."/>
            <person name="Li S."/>
            <person name="Pierce S.K."/>
            <person name="Wang J."/>
        </authorList>
    </citation>
    <scope>NUCLEOTIDE SEQUENCE [LARGE SCALE GENOMIC DNA]</scope>
    <source>
        <strain evidence="5">EC2010</strain>
        <tissue evidence="5">Whole organism of an adult</tissue>
    </source>
</reference>
<keyword evidence="2" id="KW-0597">Phosphoprotein</keyword>